<dbReference type="Pfam" id="PF05347">
    <property type="entry name" value="Complex1_LYR"/>
    <property type="match status" value="1"/>
</dbReference>
<dbReference type="CDD" id="cd20267">
    <property type="entry name" value="Complex1_LYR_LYRM7"/>
    <property type="match status" value="1"/>
</dbReference>
<protein>
    <recommendedName>
        <fullName evidence="2">Complex 1 LYR protein domain-containing protein</fullName>
    </recommendedName>
</protein>
<dbReference type="EMBL" id="SIDB01000001">
    <property type="protein sequence ID" value="KAI3437837.1"/>
    <property type="molecule type" value="Genomic_DNA"/>
</dbReference>
<evidence type="ECO:0000259" key="2">
    <source>
        <dbReference type="Pfam" id="PF05347"/>
    </source>
</evidence>
<dbReference type="PANTHER" id="PTHR47484:SF1">
    <property type="entry name" value="COMPLEX 1 PROTEIN CONTAINING PROTEIN, EXPRESSED"/>
    <property type="match status" value="1"/>
</dbReference>
<dbReference type="Proteomes" id="UP001055712">
    <property type="component" value="Unassembled WGS sequence"/>
</dbReference>
<feature type="compositionally biased region" description="Pro residues" evidence="1">
    <location>
        <begin position="129"/>
        <end position="144"/>
    </location>
</feature>
<keyword evidence="4" id="KW-1185">Reference proteome</keyword>
<proteinExistence type="predicted"/>
<name>A0A9D4TY30_CHLVU</name>
<comment type="caution">
    <text evidence="3">The sequence shown here is derived from an EMBL/GenBank/DDBJ whole genome shotgun (WGS) entry which is preliminary data.</text>
</comment>
<evidence type="ECO:0000256" key="1">
    <source>
        <dbReference type="SAM" id="MobiDB-lite"/>
    </source>
</evidence>
<sequence length="144" mass="16418">MRGMSGIIGAGSTDVEALIEESLDKTTQRRREDESPFRLLTTRREAIALYREIWRISALFDWPNEHGRLWRDVLRQSARDEYEAARFESDPEIVNRLLVVGRDAVHHVAEKFLAKRQQLAAEAEARGPPHGPPFLGPPPFGFAQ</sequence>
<evidence type="ECO:0000313" key="3">
    <source>
        <dbReference type="EMBL" id="KAI3437837.1"/>
    </source>
</evidence>
<dbReference type="AlphaFoldDB" id="A0A9D4TY30"/>
<dbReference type="InterPro" id="IPR045298">
    <property type="entry name" value="Complex1_LYR_LYRM7"/>
</dbReference>
<reference evidence="3" key="1">
    <citation type="journal article" date="2019" name="Plant J.">
        <title>Chlorella vulgaris genome assembly and annotation reveals the molecular basis for metabolic acclimation to high light conditions.</title>
        <authorList>
            <person name="Cecchin M."/>
            <person name="Marcolungo L."/>
            <person name="Rossato M."/>
            <person name="Girolomoni L."/>
            <person name="Cosentino E."/>
            <person name="Cuine S."/>
            <person name="Li-Beisson Y."/>
            <person name="Delledonne M."/>
            <person name="Ballottari M."/>
        </authorList>
    </citation>
    <scope>NUCLEOTIDE SEQUENCE</scope>
    <source>
        <strain evidence="3">211/11P</strain>
    </source>
</reference>
<dbReference type="InterPro" id="IPR008011">
    <property type="entry name" value="Complex1_LYR_dom"/>
</dbReference>
<feature type="region of interest" description="Disordered" evidence="1">
    <location>
        <begin position="120"/>
        <end position="144"/>
    </location>
</feature>
<organism evidence="3 4">
    <name type="scientific">Chlorella vulgaris</name>
    <name type="common">Green alga</name>
    <dbReference type="NCBI Taxonomy" id="3077"/>
    <lineage>
        <taxon>Eukaryota</taxon>
        <taxon>Viridiplantae</taxon>
        <taxon>Chlorophyta</taxon>
        <taxon>core chlorophytes</taxon>
        <taxon>Trebouxiophyceae</taxon>
        <taxon>Chlorellales</taxon>
        <taxon>Chlorellaceae</taxon>
        <taxon>Chlorella clade</taxon>
        <taxon>Chlorella</taxon>
    </lineage>
</organism>
<feature type="domain" description="Complex 1 LYR protein" evidence="2">
    <location>
        <begin position="44"/>
        <end position="104"/>
    </location>
</feature>
<reference evidence="3" key="2">
    <citation type="submission" date="2020-11" db="EMBL/GenBank/DDBJ databases">
        <authorList>
            <person name="Cecchin M."/>
            <person name="Marcolungo L."/>
            <person name="Rossato M."/>
            <person name="Girolomoni L."/>
            <person name="Cosentino E."/>
            <person name="Cuine S."/>
            <person name="Li-Beisson Y."/>
            <person name="Delledonne M."/>
            <person name="Ballottari M."/>
        </authorList>
    </citation>
    <scope>NUCLEOTIDE SEQUENCE</scope>
    <source>
        <strain evidence="3">211/11P</strain>
        <tissue evidence="3">Whole cell</tissue>
    </source>
</reference>
<dbReference type="OrthoDB" id="74240at2759"/>
<dbReference type="PANTHER" id="PTHR47484">
    <property type="entry name" value="COMPLEX 1 PROTEIN CONTAINING PROTEIN, EXPRESSED"/>
    <property type="match status" value="1"/>
</dbReference>
<evidence type="ECO:0000313" key="4">
    <source>
        <dbReference type="Proteomes" id="UP001055712"/>
    </source>
</evidence>
<accession>A0A9D4TY30</accession>
<dbReference type="GO" id="GO:0034551">
    <property type="term" value="P:mitochondrial respiratory chain complex III assembly"/>
    <property type="evidence" value="ECO:0007669"/>
    <property type="project" value="InterPro"/>
</dbReference>
<gene>
    <name evidence="3" type="ORF">D9Q98_000283</name>
</gene>
<dbReference type="GO" id="GO:0005739">
    <property type="term" value="C:mitochondrion"/>
    <property type="evidence" value="ECO:0007669"/>
    <property type="project" value="GOC"/>
</dbReference>